<dbReference type="Proteomes" id="UP000460290">
    <property type="component" value="Unassembled WGS sequence"/>
</dbReference>
<organism evidence="2 3">
    <name type="scientific">Pontixanthobacter aestiaquae</name>
    <dbReference type="NCBI Taxonomy" id="1509367"/>
    <lineage>
        <taxon>Bacteria</taxon>
        <taxon>Pseudomonadati</taxon>
        <taxon>Pseudomonadota</taxon>
        <taxon>Alphaproteobacteria</taxon>
        <taxon>Sphingomonadales</taxon>
        <taxon>Erythrobacteraceae</taxon>
        <taxon>Pontixanthobacter</taxon>
    </lineage>
</organism>
<keyword evidence="1" id="KW-0472">Membrane</keyword>
<evidence type="ECO:0008006" key="4">
    <source>
        <dbReference type="Google" id="ProtNLM"/>
    </source>
</evidence>
<dbReference type="AlphaFoldDB" id="A0A844Z766"/>
<dbReference type="RefSeq" id="WP_160614072.1">
    <property type="nucleotide sequence ID" value="NZ_JAUFQM010000001.1"/>
</dbReference>
<keyword evidence="3" id="KW-1185">Reference proteome</keyword>
<name>A0A844Z766_9SPHN</name>
<comment type="caution">
    <text evidence="2">The sequence shown here is derived from an EMBL/GenBank/DDBJ whole genome shotgun (WGS) entry which is preliminary data.</text>
</comment>
<proteinExistence type="predicted"/>
<gene>
    <name evidence="2" type="ORF">GRI35_10260</name>
</gene>
<evidence type="ECO:0000313" key="3">
    <source>
        <dbReference type="Proteomes" id="UP000460290"/>
    </source>
</evidence>
<feature type="transmembrane region" description="Helical" evidence="1">
    <location>
        <begin position="22"/>
        <end position="40"/>
    </location>
</feature>
<evidence type="ECO:0000256" key="1">
    <source>
        <dbReference type="SAM" id="Phobius"/>
    </source>
</evidence>
<reference evidence="2 3" key="1">
    <citation type="submission" date="2019-12" db="EMBL/GenBank/DDBJ databases">
        <title>Genomic-based taxomic classification of the family Erythrobacteraceae.</title>
        <authorList>
            <person name="Xu L."/>
        </authorList>
    </citation>
    <scope>NUCLEOTIDE SEQUENCE [LARGE SCALE GENOMIC DNA]</scope>
    <source>
        <strain evidence="2 3">KCTC 42006</strain>
    </source>
</reference>
<protein>
    <recommendedName>
        <fullName evidence="4">VanZ like family protein</fullName>
    </recommendedName>
</protein>
<evidence type="ECO:0000313" key="2">
    <source>
        <dbReference type="EMBL" id="MXO83745.1"/>
    </source>
</evidence>
<accession>A0A844Z766</accession>
<dbReference type="EMBL" id="WTYZ01000001">
    <property type="protein sequence ID" value="MXO83745.1"/>
    <property type="molecule type" value="Genomic_DNA"/>
</dbReference>
<sequence length="121" mass="13738">MSPLNDLKNFIVDFSGLAKDALHVYVALIIFLGACLIFRWKASEWKPLGLILAVAVVAELIDIRDTLLIEKRVFLGGNWHDIWNTMLAPVLLFLMARFTVVFEKRELVLPDEIESGDEPEV</sequence>
<keyword evidence="1" id="KW-0812">Transmembrane</keyword>
<keyword evidence="1" id="KW-1133">Transmembrane helix</keyword>
<feature type="transmembrane region" description="Helical" evidence="1">
    <location>
        <begin position="83"/>
        <end position="102"/>
    </location>
</feature>
<dbReference type="OrthoDB" id="6660115at2"/>